<gene>
    <name evidence="1" type="ORF">JKG61_14455</name>
</gene>
<dbReference type="Proteomes" id="UP000625283">
    <property type="component" value="Unassembled WGS sequence"/>
</dbReference>
<accession>A0ABS1R7H6</accession>
<sequence length="79" mass="9426">MNFKKENENKNTLQTESKEITEKDIISLLNLKKINLKDQEYAKQHLKINRKSKKTIFEVQVTDIDGQIHSFQFELKTYP</sequence>
<comment type="caution">
    <text evidence="1">The sequence shown here is derived from an EMBL/GenBank/DDBJ whole genome shotgun (WGS) entry which is preliminary data.</text>
</comment>
<reference evidence="1 2" key="1">
    <citation type="submission" date="2021-01" db="EMBL/GenBank/DDBJ databases">
        <title>C459-1 draft genome sequence.</title>
        <authorList>
            <person name="Zhang X.-F."/>
        </authorList>
    </citation>
    <scope>NUCLEOTIDE SEQUENCE [LARGE SCALE GENOMIC DNA]</scope>
    <source>
        <strain evidence="2">C459-1</strain>
    </source>
</reference>
<proteinExistence type="predicted"/>
<evidence type="ECO:0000313" key="2">
    <source>
        <dbReference type="Proteomes" id="UP000625283"/>
    </source>
</evidence>
<protein>
    <submittedName>
        <fullName evidence="1">Uncharacterized protein</fullName>
    </submittedName>
</protein>
<keyword evidence="2" id="KW-1185">Reference proteome</keyword>
<dbReference type="RefSeq" id="WP_202103671.1">
    <property type="nucleotide sequence ID" value="NZ_JAERTY010000008.1"/>
</dbReference>
<name>A0ABS1R7H6_9SPHI</name>
<organism evidence="1 2">
    <name type="scientific">Sphingobacterium faecale</name>
    <dbReference type="NCBI Taxonomy" id="2803775"/>
    <lineage>
        <taxon>Bacteria</taxon>
        <taxon>Pseudomonadati</taxon>
        <taxon>Bacteroidota</taxon>
        <taxon>Sphingobacteriia</taxon>
        <taxon>Sphingobacteriales</taxon>
        <taxon>Sphingobacteriaceae</taxon>
        <taxon>Sphingobacterium</taxon>
    </lineage>
</organism>
<dbReference type="EMBL" id="JAERTY010000008">
    <property type="protein sequence ID" value="MBL1409957.1"/>
    <property type="molecule type" value="Genomic_DNA"/>
</dbReference>
<evidence type="ECO:0000313" key="1">
    <source>
        <dbReference type="EMBL" id="MBL1409957.1"/>
    </source>
</evidence>